<keyword evidence="2" id="KW-1185">Reference proteome</keyword>
<gene>
    <name evidence="1" type="ORF">SAMN04487864_108160</name>
</gene>
<dbReference type="RefSeq" id="WP_093730472.1">
    <property type="nucleotide sequence ID" value="NZ_FMYW01000008.1"/>
</dbReference>
<proteinExistence type="predicted"/>
<evidence type="ECO:0000313" key="1">
    <source>
        <dbReference type="EMBL" id="SDC50139.1"/>
    </source>
</evidence>
<evidence type="ECO:0000313" key="2">
    <source>
        <dbReference type="Proteomes" id="UP000198943"/>
    </source>
</evidence>
<protein>
    <submittedName>
        <fullName evidence="1">Uncharacterized protein</fullName>
    </submittedName>
</protein>
<dbReference type="EMBL" id="FMYW01000008">
    <property type="protein sequence ID" value="SDC50139.1"/>
    <property type="molecule type" value="Genomic_DNA"/>
</dbReference>
<reference evidence="2" key="1">
    <citation type="submission" date="2016-10" db="EMBL/GenBank/DDBJ databases">
        <authorList>
            <person name="Varghese N."/>
            <person name="Submissions S."/>
        </authorList>
    </citation>
    <scope>NUCLEOTIDE SEQUENCE [LARGE SCALE GENOMIC DNA]</scope>
    <source>
        <strain evidence="2">DSM 11005</strain>
    </source>
</reference>
<dbReference type="Proteomes" id="UP000198943">
    <property type="component" value="Unassembled WGS sequence"/>
</dbReference>
<dbReference type="AlphaFoldDB" id="A0A1G6M3Q8"/>
<organism evidence="1 2">
    <name type="scientific">Succiniclasticum ruminis</name>
    <dbReference type="NCBI Taxonomy" id="40841"/>
    <lineage>
        <taxon>Bacteria</taxon>
        <taxon>Bacillati</taxon>
        <taxon>Bacillota</taxon>
        <taxon>Negativicutes</taxon>
        <taxon>Acidaminococcales</taxon>
        <taxon>Acidaminococcaceae</taxon>
        <taxon>Succiniclasticum</taxon>
    </lineage>
</organism>
<sequence>MNLIPKIAEMLGVEIGEEFKLENHDDRSFKFAGTGLYEKTNIKDSYWSICSGLTLRDVLIGFLKIEKLPFEPKKGESYFYVGWGNGSEEISVYVTKFYDCDTCCHHKYSSNCFRTKAEAEREKYNVYERLTGKKWEHEQ</sequence>
<name>A0A1G6M3Q8_9FIRM</name>
<accession>A0A1G6M3Q8</accession>